<reference evidence="6" key="1">
    <citation type="journal article" date="2023" name="Mol. Phylogenet. Evol.">
        <title>Genome-scale phylogeny and comparative genomics of the fungal order Sordariales.</title>
        <authorList>
            <person name="Hensen N."/>
            <person name="Bonometti L."/>
            <person name="Westerberg I."/>
            <person name="Brannstrom I.O."/>
            <person name="Guillou S."/>
            <person name="Cros-Aarteil S."/>
            <person name="Calhoun S."/>
            <person name="Haridas S."/>
            <person name="Kuo A."/>
            <person name="Mondo S."/>
            <person name="Pangilinan J."/>
            <person name="Riley R."/>
            <person name="LaButti K."/>
            <person name="Andreopoulos B."/>
            <person name="Lipzen A."/>
            <person name="Chen C."/>
            <person name="Yan M."/>
            <person name="Daum C."/>
            <person name="Ng V."/>
            <person name="Clum A."/>
            <person name="Steindorff A."/>
            <person name="Ohm R.A."/>
            <person name="Martin F."/>
            <person name="Silar P."/>
            <person name="Natvig D.O."/>
            <person name="Lalanne C."/>
            <person name="Gautier V."/>
            <person name="Ament-Velasquez S.L."/>
            <person name="Kruys A."/>
            <person name="Hutchinson M.I."/>
            <person name="Powell A.J."/>
            <person name="Barry K."/>
            <person name="Miller A.N."/>
            <person name="Grigoriev I.V."/>
            <person name="Debuchy R."/>
            <person name="Gladieux P."/>
            <person name="Hiltunen Thoren M."/>
            <person name="Johannesson H."/>
        </authorList>
    </citation>
    <scope>NUCLEOTIDE SEQUENCE</scope>
    <source>
        <strain evidence="6">CBS 314.62</strain>
    </source>
</reference>
<sequence length="408" mass="41474">MIAKILLPVLAAIGSVSAQTKVTTCTVTTTTINSQADATALASCGTIKGSVVIGEGAGDNVDISGPSIITGDLAVLENTVIKTLQSNSLTAVGGAFALDKLNVITSITFPVLDSVKNISWTSVPNLGDMGIAVTKADYVVIADTFLATLAGINLASVKTLNINNNRRLIKFDTDLATLSDNFLVQANGGGQLTINLPKLIWIANMTIANVTSFLVPSLATVNGSARFDSNYFSSFSAPNLTSTKAGDISFVGNAKLSNITVPKLSAIAGGLLIANNTALEKIDFPKLETVGGAVKLRGNFTSVDFPALDDVKGAFDISSTADVSKSCDTFQKLAPSTQGGGGQIQGTYACTSHNDQANSDTGTGTSSGGGSSGGGDSTGTKNNTANGLSFNAAILGLAVVGGFSQALW</sequence>
<name>A0AAE0WZD9_9PEZI</name>
<dbReference type="PANTHER" id="PTHR31018:SF3">
    <property type="entry name" value="RECEPTOR PROTEIN-TYROSINE KINASE"/>
    <property type="match status" value="1"/>
</dbReference>
<dbReference type="PANTHER" id="PTHR31018">
    <property type="entry name" value="SPORULATION-SPECIFIC PROTEIN-RELATED"/>
    <property type="match status" value="1"/>
</dbReference>
<organism evidence="6 7">
    <name type="scientific">Podospora appendiculata</name>
    <dbReference type="NCBI Taxonomy" id="314037"/>
    <lineage>
        <taxon>Eukaryota</taxon>
        <taxon>Fungi</taxon>
        <taxon>Dikarya</taxon>
        <taxon>Ascomycota</taxon>
        <taxon>Pezizomycotina</taxon>
        <taxon>Sordariomycetes</taxon>
        <taxon>Sordariomycetidae</taxon>
        <taxon>Sordariales</taxon>
        <taxon>Podosporaceae</taxon>
        <taxon>Podospora</taxon>
    </lineage>
</organism>
<dbReference type="GO" id="GO:0031505">
    <property type="term" value="P:fungal-type cell wall organization"/>
    <property type="evidence" value="ECO:0007669"/>
    <property type="project" value="TreeGrafter"/>
</dbReference>
<evidence type="ECO:0000313" key="7">
    <source>
        <dbReference type="Proteomes" id="UP001270362"/>
    </source>
</evidence>
<dbReference type="GO" id="GO:0009277">
    <property type="term" value="C:fungal-type cell wall"/>
    <property type="evidence" value="ECO:0007669"/>
    <property type="project" value="TreeGrafter"/>
</dbReference>
<dbReference type="InterPro" id="IPR051648">
    <property type="entry name" value="CWI-Assembly_Regulator"/>
</dbReference>
<feature type="chain" id="PRO_5042101679" evidence="5">
    <location>
        <begin position="19"/>
        <end position="408"/>
    </location>
</feature>
<evidence type="ECO:0000256" key="2">
    <source>
        <dbReference type="ARBA" id="ARBA00022729"/>
    </source>
</evidence>
<feature type="signal peptide" evidence="5">
    <location>
        <begin position="1"/>
        <end position="18"/>
    </location>
</feature>
<dbReference type="SUPFAM" id="SSF52058">
    <property type="entry name" value="L domain-like"/>
    <property type="match status" value="1"/>
</dbReference>
<keyword evidence="7" id="KW-1185">Reference proteome</keyword>
<protein>
    <submittedName>
        <fullName evidence="6">Uncharacterized protein</fullName>
    </submittedName>
</protein>
<evidence type="ECO:0000256" key="5">
    <source>
        <dbReference type="SAM" id="SignalP"/>
    </source>
</evidence>
<evidence type="ECO:0000256" key="4">
    <source>
        <dbReference type="SAM" id="MobiDB-lite"/>
    </source>
</evidence>
<keyword evidence="2 5" id="KW-0732">Signal</keyword>
<comment type="subcellular location">
    <subcellularLocation>
        <location evidence="1">Cell envelope</location>
    </subcellularLocation>
</comment>
<dbReference type="GO" id="GO:0009986">
    <property type="term" value="C:cell surface"/>
    <property type="evidence" value="ECO:0007669"/>
    <property type="project" value="TreeGrafter"/>
</dbReference>
<feature type="region of interest" description="Disordered" evidence="4">
    <location>
        <begin position="358"/>
        <end position="380"/>
    </location>
</feature>
<evidence type="ECO:0000313" key="6">
    <source>
        <dbReference type="EMBL" id="KAK3681453.1"/>
    </source>
</evidence>
<gene>
    <name evidence="6" type="ORF">B0T22DRAFT_387896</name>
</gene>
<feature type="compositionally biased region" description="Gly residues" evidence="4">
    <location>
        <begin position="365"/>
        <end position="377"/>
    </location>
</feature>
<comment type="caution">
    <text evidence="6">The sequence shown here is derived from an EMBL/GenBank/DDBJ whole genome shotgun (WGS) entry which is preliminary data.</text>
</comment>
<reference evidence="6" key="2">
    <citation type="submission" date="2023-06" db="EMBL/GenBank/DDBJ databases">
        <authorList>
            <consortium name="Lawrence Berkeley National Laboratory"/>
            <person name="Haridas S."/>
            <person name="Hensen N."/>
            <person name="Bonometti L."/>
            <person name="Westerberg I."/>
            <person name="Brannstrom I.O."/>
            <person name="Guillou S."/>
            <person name="Cros-Aarteil S."/>
            <person name="Calhoun S."/>
            <person name="Kuo A."/>
            <person name="Mondo S."/>
            <person name="Pangilinan J."/>
            <person name="Riley R."/>
            <person name="Labutti K."/>
            <person name="Andreopoulos B."/>
            <person name="Lipzen A."/>
            <person name="Chen C."/>
            <person name="Yanf M."/>
            <person name="Daum C."/>
            <person name="Ng V."/>
            <person name="Clum A."/>
            <person name="Steindorff A."/>
            <person name="Ohm R."/>
            <person name="Martin F."/>
            <person name="Silar P."/>
            <person name="Natvig D."/>
            <person name="Lalanne C."/>
            <person name="Gautier V."/>
            <person name="Ament-Velasquez S.L."/>
            <person name="Kruys A."/>
            <person name="Hutchinson M.I."/>
            <person name="Powell A.J."/>
            <person name="Barry K."/>
            <person name="Miller A.N."/>
            <person name="Grigoriev I.V."/>
            <person name="Debuchy R."/>
            <person name="Gladieux P."/>
            <person name="Thoren M.H."/>
            <person name="Johannesson H."/>
        </authorList>
    </citation>
    <scope>NUCLEOTIDE SEQUENCE</scope>
    <source>
        <strain evidence="6">CBS 314.62</strain>
    </source>
</reference>
<accession>A0AAE0WZD9</accession>
<dbReference type="GO" id="GO:0005886">
    <property type="term" value="C:plasma membrane"/>
    <property type="evidence" value="ECO:0007669"/>
    <property type="project" value="TreeGrafter"/>
</dbReference>
<evidence type="ECO:0000256" key="3">
    <source>
        <dbReference type="ARBA" id="ARBA00023180"/>
    </source>
</evidence>
<dbReference type="Proteomes" id="UP001270362">
    <property type="component" value="Unassembled WGS sequence"/>
</dbReference>
<dbReference type="Pfam" id="PF12454">
    <property type="entry name" value="Ecm33"/>
    <property type="match status" value="1"/>
</dbReference>
<proteinExistence type="predicted"/>
<keyword evidence="3" id="KW-0325">Glycoprotein</keyword>
<dbReference type="AlphaFoldDB" id="A0AAE0WZD9"/>
<evidence type="ECO:0000256" key="1">
    <source>
        <dbReference type="ARBA" id="ARBA00004196"/>
    </source>
</evidence>
<dbReference type="EMBL" id="JAULSO010000007">
    <property type="protein sequence ID" value="KAK3681453.1"/>
    <property type="molecule type" value="Genomic_DNA"/>
</dbReference>